<evidence type="ECO:0000256" key="2">
    <source>
        <dbReference type="ARBA" id="ARBA00023015"/>
    </source>
</evidence>
<dbReference type="Pfam" id="PF00126">
    <property type="entry name" value="HTH_1"/>
    <property type="match status" value="1"/>
</dbReference>
<dbReference type="PANTHER" id="PTHR30537:SF17">
    <property type="entry name" value="LYSR-FAMILY REGULATORY PROTEIN"/>
    <property type="match status" value="1"/>
</dbReference>
<comment type="caution">
    <text evidence="6">The sequence shown here is derived from an EMBL/GenBank/DDBJ whole genome shotgun (WGS) entry which is preliminary data.</text>
</comment>
<evidence type="ECO:0000256" key="1">
    <source>
        <dbReference type="ARBA" id="ARBA00009437"/>
    </source>
</evidence>
<comment type="similarity">
    <text evidence="1">Belongs to the LysR transcriptional regulatory family.</text>
</comment>
<reference evidence="6 7" key="1">
    <citation type="submission" date="2017-11" db="EMBL/GenBank/DDBJ databases">
        <title>Draft genome sequence of environmental isolate Aeromonas lusitania sp. nov. MDC 2473.</title>
        <authorList>
            <person name="Colston S.M."/>
            <person name="Navarro A."/>
            <person name="Martinez-Murcia A.J."/>
            <person name="Graf J."/>
        </authorList>
    </citation>
    <scope>NUCLEOTIDE SEQUENCE [LARGE SCALE GENOMIC DNA]</scope>
    <source>
        <strain evidence="6 7">MDC 2473</strain>
    </source>
</reference>
<dbReference type="PROSITE" id="PS50931">
    <property type="entry name" value="HTH_LYSR"/>
    <property type="match status" value="1"/>
</dbReference>
<sequence>MKYIEEFYLFVKVVQEGGFSHAAAALGMPTGTISRRISQLEEQLGHTLLHRSTRKLRLTDEGLRYYERLCTPLADIEQATGEIQGQEQDISGLIRLAAPIALSNTILVDMLADFGLRYPGVQFDISQTNDHSPLSDQDRDLVFFNGELPQSLPNALCLGHIEYGLFASPLYLEKMGTPSHPAQLEEHDLIYCWPHQHWQLIGKDEQMVQVKRAPRLSVNQTQAAVRAARRHLGIVNAPQHYVHPFLQDEQLVAVLPDWQSGRRPFYMLRCQPQFTPLRVKMFAEFVEKYSVRYRHHQRDDQFLPAMPLPIASDA</sequence>
<dbReference type="AlphaFoldDB" id="A0A2M8HC02"/>
<evidence type="ECO:0000256" key="4">
    <source>
        <dbReference type="ARBA" id="ARBA00023163"/>
    </source>
</evidence>
<dbReference type="Gene3D" id="3.40.190.290">
    <property type="match status" value="1"/>
</dbReference>
<evidence type="ECO:0000313" key="7">
    <source>
        <dbReference type="Proteomes" id="UP000232060"/>
    </source>
</evidence>
<dbReference type="GO" id="GO:0003700">
    <property type="term" value="F:DNA-binding transcription factor activity"/>
    <property type="evidence" value="ECO:0007669"/>
    <property type="project" value="InterPro"/>
</dbReference>
<accession>A0A2M8HC02</accession>
<dbReference type="Gene3D" id="1.10.10.10">
    <property type="entry name" value="Winged helix-like DNA-binding domain superfamily/Winged helix DNA-binding domain"/>
    <property type="match status" value="1"/>
</dbReference>
<protein>
    <submittedName>
        <fullName evidence="6">LysR family transcriptional regulator</fullName>
    </submittedName>
</protein>
<gene>
    <name evidence="6" type="ORF">CUC44_05240</name>
</gene>
<dbReference type="EMBL" id="PGCP01000005">
    <property type="protein sequence ID" value="PJC94102.1"/>
    <property type="molecule type" value="Genomic_DNA"/>
</dbReference>
<organism evidence="6 7">
    <name type="scientific">Aeromonas lusitana</name>
    <dbReference type="NCBI Taxonomy" id="931529"/>
    <lineage>
        <taxon>Bacteria</taxon>
        <taxon>Pseudomonadati</taxon>
        <taxon>Pseudomonadota</taxon>
        <taxon>Gammaproteobacteria</taxon>
        <taxon>Aeromonadales</taxon>
        <taxon>Aeromonadaceae</taxon>
        <taxon>Aeromonas</taxon>
    </lineage>
</organism>
<dbReference type="InterPro" id="IPR036390">
    <property type="entry name" value="WH_DNA-bd_sf"/>
</dbReference>
<dbReference type="InterPro" id="IPR005119">
    <property type="entry name" value="LysR_subst-bd"/>
</dbReference>
<dbReference type="FunFam" id="1.10.10.10:FF:000001">
    <property type="entry name" value="LysR family transcriptional regulator"/>
    <property type="match status" value="1"/>
</dbReference>
<dbReference type="SUPFAM" id="SSF46785">
    <property type="entry name" value="Winged helix' DNA-binding domain"/>
    <property type="match status" value="1"/>
</dbReference>
<name>A0A2M8HC02_9GAMM</name>
<dbReference type="Pfam" id="PF03466">
    <property type="entry name" value="LysR_substrate"/>
    <property type="match status" value="1"/>
</dbReference>
<dbReference type="CDD" id="cd08422">
    <property type="entry name" value="PBP2_CrgA_like"/>
    <property type="match status" value="1"/>
</dbReference>
<dbReference type="OrthoDB" id="9786526at2"/>
<dbReference type="GO" id="GO:0006351">
    <property type="term" value="P:DNA-templated transcription"/>
    <property type="evidence" value="ECO:0007669"/>
    <property type="project" value="TreeGrafter"/>
</dbReference>
<dbReference type="GO" id="GO:0043565">
    <property type="term" value="F:sequence-specific DNA binding"/>
    <property type="evidence" value="ECO:0007669"/>
    <property type="project" value="TreeGrafter"/>
</dbReference>
<dbReference type="InterPro" id="IPR058163">
    <property type="entry name" value="LysR-type_TF_proteobact-type"/>
</dbReference>
<keyword evidence="4" id="KW-0804">Transcription</keyword>
<keyword evidence="3" id="KW-0238">DNA-binding</keyword>
<dbReference type="InterPro" id="IPR000847">
    <property type="entry name" value="LysR_HTH_N"/>
</dbReference>
<keyword evidence="2" id="KW-0805">Transcription regulation</keyword>
<dbReference type="InterPro" id="IPR036388">
    <property type="entry name" value="WH-like_DNA-bd_sf"/>
</dbReference>
<dbReference type="SUPFAM" id="SSF53850">
    <property type="entry name" value="Periplasmic binding protein-like II"/>
    <property type="match status" value="1"/>
</dbReference>
<evidence type="ECO:0000313" key="6">
    <source>
        <dbReference type="EMBL" id="PJC94102.1"/>
    </source>
</evidence>
<proteinExistence type="inferred from homology"/>
<evidence type="ECO:0000259" key="5">
    <source>
        <dbReference type="PROSITE" id="PS50931"/>
    </source>
</evidence>
<dbReference type="Proteomes" id="UP000232060">
    <property type="component" value="Unassembled WGS sequence"/>
</dbReference>
<dbReference type="PANTHER" id="PTHR30537">
    <property type="entry name" value="HTH-TYPE TRANSCRIPTIONAL REGULATOR"/>
    <property type="match status" value="1"/>
</dbReference>
<feature type="domain" description="HTH lysR-type" evidence="5">
    <location>
        <begin position="1"/>
        <end position="59"/>
    </location>
</feature>
<keyword evidence="7" id="KW-1185">Reference proteome</keyword>
<evidence type="ECO:0000256" key="3">
    <source>
        <dbReference type="ARBA" id="ARBA00023125"/>
    </source>
</evidence>